<dbReference type="PANTHER" id="PTHR16079">
    <property type="entry name" value="UBIQUITIN LIGASE PROTEIN CHFR"/>
    <property type="match status" value="1"/>
</dbReference>
<gene>
    <name evidence="1" type="ORF">PHLGIDRAFT_124853</name>
</gene>
<dbReference type="GO" id="GO:0006511">
    <property type="term" value="P:ubiquitin-dependent protein catabolic process"/>
    <property type="evidence" value="ECO:0007669"/>
    <property type="project" value="TreeGrafter"/>
</dbReference>
<evidence type="ECO:0000313" key="1">
    <source>
        <dbReference type="EMBL" id="KIP11451.1"/>
    </source>
</evidence>
<dbReference type="EMBL" id="KN840446">
    <property type="protein sequence ID" value="KIP11451.1"/>
    <property type="molecule type" value="Genomic_DNA"/>
</dbReference>
<dbReference type="HOGENOM" id="CLU_604185_0_0_1"/>
<evidence type="ECO:0008006" key="3">
    <source>
        <dbReference type="Google" id="ProtNLM"/>
    </source>
</evidence>
<dbReference type="GO" id="GO:0016567">
    <property type="term" value="P:protein ubiquitination"/>
    <property type="evidence" value="ECO:0007669"/>
    <property type="project" value="TreeGrafter"/>
</dbReference>
<reference evidence="1 2" key="1">
    <citation type="journal article" date="2014" name="PLoS Genet.">
        <title>Analysis of the Phlebiopsis gigantea genome, transcriptome and secretome provides insight into its pioneer colonization strategies of wood.</title>
        <authorList>
            <person name="Hori C."/>
            <person name="Ishida T."/>
            <person name="Igarashi K."/>
            <person name="Samejima M."/>
            <person name="Suzuki H."/>
            <person name="Master E."/>
            <person name="Ferreira P."/>
            <person name="Ruiz-Duenas F.J."/>
            <person name="Held B."/>
            <person name="Canessa P."/>
            <person name="Larrondo L.F."/>
            <person name="Schmoll M."/>
            <person name="Druzhinina I.S."/>
            <person name="Kubicek C.P."/>
            <person name="Gaskell J.A."/>
            <person name="Kersten P."/>
            <person name="St John F."/>
            <person name="Glasner J."/>
            <person name="Sabat G."/>
            <person name="Splinter BonDurant S."/>
            <person name="Syed K."/>
            <person name="Yadav J."/>
            <person name="Mgbeahuruike A.C."/>
            <person name="Kovalchuk A."/>
            <person name="Asiegbu F.O."/>
            <person name="Lackner G."/>
            <person name="Hoffmeister D."/>
            <person name="Rencoret J."/>
            <person name="Gutierrez A."/>
            <person name="Sun H."/>
            <person name="Lindquist E."/>
            <person name="Barry K."/>
            <person name="Riley R."/>
            <person name="Grigoriev I.V."/>
            <person name="Henrissat B."/>
            <person name="Kues U."/>
            <person name="Berka R.M."/>
            <person name="Martinez A.T."/>
            <person name="Covert S.F."/>
            <person name="Blanchette R.A."/>
            <person name="Cullen D."/>
        </authorList>
    </citation>
    <scope>NUCLEOTIDE SEQUENCE [LARGE SCALE GENOMIC DNA]</scope>
    <source>
        <strain evidence="1 2">11061_1 CR5-6</strain>
    </source>
</reference>
<evidence type="ECO:0000313" key="2">
    <source>
        <dbReference type="Proteomes" id="UP000053257"/>
    </source>
</evidence>
<dbReference type="InterPro" id="IPR052256">
    <property type="entry name" value="E3_ubiquitin-ligase_CHFR"/>
</dbReference>
<sequence>MALLHDLPQDVLDALLHSLPDFAALAAALRASRRLYDAFISHPRSIALAIAFNVVGPALPQAARLVHYTEDYETLLDEPAVLDRPLNRHLHKDRSSPMSRLTDTESLRFRRATYRLWLYCEFFIEDRDDDEDDDNSDIDETQTRNARPWLECLPTDELLELERVANFLQEMCQWINTSSSFALHPNEISPSESAYMQGPKVIWDAYNGNKAYPFARNWGGDATFTVQLSDIFSRRRVSDEEHQLKLSKAILDVVNGIDDVCHRCYGAQGVHLWGRSNWHLLRGFLSVGNLAHMLDGRLPMNGHETNQLRAHIQRLDPHSGVMTFNWSDFLQQVCDMDVDAEGPWDTDKWYCMDCMRHLLQTRLRKWWIATKVSLHGPLQEDCWYGFHCRTQVHKRMHAEKLNHLCEPTRGDGAAPLSA</sequence>
<dbReference type="STRING" id="745531.A0A0C3S5T4"/>
<dbReference type="GO" id="GO:0004842">
    <property type="term" value="F:ubiquitin-protein transferase activity"/>
    <property type="evidence" value="ECO:0007669"/>
    <property type="project" value="TreeGrafter"/>
</dbReference>
<dbReference type="GO" id="GO:0005634">
    <property type="term" value="C:nucleus"/>
    <property type="evidence" value="ECO:0007669"/>
    <property type="project" value="TreeGrafter"/>
</dbReference>
<accession>A0A0C3S5T4</accession>
<dbReference type="AlphaFoldDB" id="A0A0C3S5T4"/>
<dbReference type="PANTHER" id="PTHR16079:SF4">
    <property type="entry name" value="E3 UBIQUITIN-PROTEIN LIGASE CHFR"/>
    <property type="match status" value="1"/>
</dbReference>
<keyword evidence="2" id="KW-1185">Reference proteome</keyword>
<organism evidence="1 2">
    <name type="scientific">Phlebiopsis gigantea (strain 11061_1 CR5-6)</name>
    <name type="common">White-rot fungus</name>
    <name type="synonym">Peniophora gigantea</name>
    <dbReference type="NCBI Taxonomy" id="745531"/>
    <lineage>
        <taxon>Eukaryota</taxon>
        <taxon>Fungi</taxon>
        <taxon>Dikarya</taxon>
        <taxon>Basidiomycota</taxon>
        <taxon>Agaricomycotina</taxon>
        <taxon>Agaricomycetes</taxon>
        <taxon>Polyporales</taxon>
        <taxon>Phanerochaetaceae</taxon>
        <taxon>Phlebiopsis</taxon>
    </lineage>
</organism>
<protein>
    <recommendedName>
        <fullName evidence="3">F-box domain-containing protein</fullName>
    </recommendedName>
</protein>
<dbReference type="Proteomes" id="UP000053257">
    <property type="component" value="Unassembled WGS sequence"/>
</dbReference>
<proteinExistence type="predicted"/>
<dbReference type="OrthoDB" id="2745518at2759"/>
<name>A0A0C3S5T4_PHLG1</name>